<keyword evidence="3" id="KW-1185">Reference proteome</keyword>
<proteinExistence type="predicted"/>
<protein>
    <submittedName>
        <fullName evidence="2">Adhesion G-protein coupled receptor G7-like</fullName>
    </submittedName>
</protein>
<feature type="domain" description="GPR128 GAIN subdomain B" evidence="1">
    <location>
        <begin position="3"/>
        <end position="46"/>
    </location>
</feature>
<evidence type="ECO:0000313" key="2">
    <source>
        <dbReference type="EMBL" id="KAF5894388.1"/>
    </source>
</evidence>
<organism evidence="2 3">
    <name type="scientific">Clarias magur</name>
    <name type="common">Asian catfish</name>
    <name type="synonym">Macropteronotus magur</name>
    <dbReference type="NCBI Taxonomy" id="1594786"/>
    <lineage>
        <taxon>Eukaryota</taxon>
        <taxon>Metazoa</taxon>
        <taxon>Chordata</taxon>
        <taxon>Craniata</taxon>
        <taxon>Vertebrata</taxon>
        <taxon>Euteleostomi</taxon>
        <taxon>Actinopterygii</taxon>
        <taxon>Neopterygii</taxon>
        <taxon>Teleostei</taxon>
        <taxon>Ostariophysi</taxon>
        <taxon>Siluriformes</taxon>
        <taxon>Clariidae</taxon>
        <taxon>Clarias</taxon>
    </lineage>
</organism>
<dbReference type="Pfam" id="PF22261">
    <property type="entry name" value="GPR128_GAIN_subdom_B"/>
    <property type="match status" value="1"/>
</dbReference>
<feature type="non-terminal residue" evidence="2">
    <location>
        <position position="1"/>
    </location>
</feature>
<dbReference type="Proteomes" id="UP000727407">
    <property type="component" value="Unassembled WGS sequence"/>
</dbReference>
<evidence type="ECO:0000313" key="3">
    <source>
        <dbReference type="Proteomes" id="UP000727407"/>
    </source>
</evidence>
<sequence>SEGTKIGFVLYNNDQFFRSQIFQPSENIKRRVIAGRLGTDNVLDSVEFTMRAQ</sequence>
<comment type="caution">
    <text evidence="2">The sequence shown here is derived from an EMBL/GenBank/DDBJ whole genome shotgun (WGS) entry which is preliminary data.</text>
</comment>
<feature type="non-terminal residue" evidence="2">
    <location>
        <position position="53"/>
    </location>
</feature>
<dbReference type="OrthoDB" id="1100386at2759"/>
<accession>A0A8J4TPD2</accession>
<dbReference type="AlphaFoldDB" id="A0A8J4TPD2"/>
<evidence type="ECO:0000259" key="1">
    <source>
        <dbReference type="Pfam" id="PF22261"/>
    </source>
</evidence>
<name>A0A8J4TPD2_CLAMG</name>
<dbReference type="InterPro" id="IPR053986">
    <property type="entry name" value="GPR128_GAIN_subdom_B"/>
</dbReference>
<keyword evidence="2" id="KW-0675">Receptor</keyword>
<reference evidence="2" key="1">
    <citation type="submission" date="2020-07" db="EMBL/GenBank/DDBJ databases">
        <title>Clarias magur genome sequencing, assembly and annotation.</title>
        <authorList>
            <person name="Kushwaha B."/>
            <person name="Kumar R."/>
            <person name="Das P."/>
            <person name="Joshi C.G."/>
            <person name="Kumar D."/>
            <person name="Nagpure N.S."/>
            <person name="Pandey M."/>
            <person name="Agarwal S."/>
            <person name="Srivastava S."/>
            <person name="Singh M."/>
            <person name="Sahoo L."/>
            <person name="Jayasankar P."/>
            <person name="Meher P.K."/>
            <person name="Koringa P.G."/>
            <person name="Iquebal M.A."/>
            <person name="Das S.P."/>
            <person name="Bit A."/>
            <person name="Patnaik S."/>
            <person name="Patel N."/>
            <person name="Shah T.M."/>
            <person name="Hinsu A."/>
            <person name="Jena J.K."/>
        </authorList>
    </citation>
    <scope>NUCLEOTIDE SEQUENCE</scope>
    <source>
        <strain evidence="2">CIFAMagur01</strain>
        <tissue evidence="2">Testis</tissue>
    </source>
</reference>
<dbReference type="EMBL" id="QNUK01000377">
    <property type="protein sequence ID" value="KAF5894388.1"/>
    <property type="molecule type" value="Genomic_DNA"/>
</dbReference>
<gene>
    <name evidence="2" type="primary">adgrg7</name>
    <name evidence="2" type="ORF">DAT39_015900</name>
</gene>